<dbReference type="RefSeq" id="XP_024744502.1">
    <property type="nucleotide sequence ID" value="XM_024887769.1"/>
</dbReference>
<dbReference type="OrthoDB" id="3598674at2759"/>
<sequence length="115" mass="13110">MQMDKIYPRLNDTYREIRLPLVQPSSRPDTTIVCSLESISLADHAEYIALSYVWGDPNITEIRVNSVPLAGTTNLAADLRQLRTYRSRERVNTNKDLPSLFSVDATYDGHLPKRC</sequence>
<organism evidence="1 2">
    <name type="scientific">Hyaloscypha bicolor E</name>
    <dbReference type="NCBI Taxonomy" id="1095630"/>
    <lineage>
        <taxon>Eukaryota</taxon>
        <taxon>Fungi</taxon>
        <taxon>Dikarya</taxon>
        <taxon>Ascomycota</taxon>
        <taxon>Pezizomycotina</taxon>
        <taxon>Leotiomycetes</taxon>
        <taxon>Helotiales</taxon>
        <taxon>Hyaloscyphaceae</taxon>
        <taxon>Hyaloscypha</taxon>
        <taxon>Hyaloscypha bicolor</taxon>
    </lineage>
</organism>
<keyword evidence="2" id="KW-1185">Reference proteome</keyword>
<evidence type="ECO:0000313" key="1">
    <source>
        <dbReference type="EMBL" id="PMD67598.1"/>
    </source>
</evidence>
<dbReference type="GeneID" id="36595845"/>
<protein>
    <submittedName>
        <fullName evidence="1">Uncharacterized protein</fullName>
    </submittedName>
</protein>
<dbReference type="PANTHER" id="PTHR24148">
    <property type="entry name" value="ANKYRIN REPEAT DOMAIN-CONTAINING PROTEIN 39 HOMOLOG-RELATED"/>
    <property type="match status" value="1"/>
</dbReference>
<dbReference type="InParanoid" id="A0A2J6TXB4"/>
<reference evidence="1 2" key="1">
    <citation type="submission" date="2016-04" db="EMBL/GenBank/DDBJ databases">
        <title>A degradative enzymes factory behind the ericoid mycorrhizal symbiosis.</title>
        <authorList>
            <consortium name="DOE Joint Genome Institute"/>
            <person name="Martino E."/>
            <person name="Morin E."/>
            <person name="Grelet G."/>
            <person name="Kuo A."/>
            <person name="Kohler A."/>
            <person name="Daghino S."/>
            <person name="Barry K."/>
            <person name="Choi C."/>
            <person name="Cichocki N."/>
            <person name="Clum A."/>
            <person name="Copeland A."/>
            <person name="Hainaut M."/>
            <person name="Haridas S."/>
            <person name="Labutti K."/>
            <person name="Lindquist E."/>
            <person name="Lipzen A."/>
            <person name="Khouja H.-R."/>
            <person name="Murat C."/>
            <person name="Ohm R."/>
            <person name="Olson A."/>
            <person name="Spatafora J."/>
            <person name="Veneault-Fourrey C."/>
            <person name="Henrissat B."/>
            <person name="Grigoriev I."/>
            <person name="Martin F."/>
            <person name="Perotto S."/>
        </authorList>
    </citation>
    <scope>NUCLEOTIDE SEQUENCE [LARGE SCALE GENOMIC DNA]</scope>
    <source>
        <strain evidence="1 2">E</strain>
    </source>
</reference>
<accession>A0A2J6TXB4</accession>
<evidence type="ECO:0000313" key="2">
    <source>
        <dbReference type="Proteomes" id="UP000235371"/>
    </source>
</evidence>
<name>A0A2J6TXB4_9HELO</name>
<dbReference type="PANTHER" id="PTHR24148:SF73">
    <property type="entry name" value="HET DOMAIN PROTEIN (AFU_ORTHOLOGUE AFUA_8G01020)"/>
    <property type="match status" value="1"/>
</dbReference>
<dbReference type="Proteomes" id="UP000235371">
    <property type="component" value="Unassembled WGS sequence"/>
</dbReference>
<dbReference type="AlphaFoldDB" id="A0A2J6TXB4"/>
<proteinExistence type="predicted"/>
<dbReference type="EMBL" id="KZ613740">
    <property type="protein sequence ID" value="PMD67598.1"/>
    <property type="molecule type" value="Genomic_DNA"/>
</dbReference>
<gene>
    <name evidence="1" type="ORF">K444DRAFT_690404</name>
</gene>
<dbReference type="InterPro" id="IPR052895">
    <property type="entry name" value="HetReg/Transcr_Mod"/>
</dbReference>